<evidence type="ECO:0000313" key="2">
    <source>
        <dbReference type="Proteomes" id="UP000286985"/>
    </source>
</evidence>
<evidence type="ECO:0000313" key="1">
    <source>
        <dbReference type="EMBL" id="RUO49297.1"/>
    </source>
</evidence>
<reference evidence="2" key="1">
    <citation type="journal article" date="2018" name="Front. Microbiol.">
        <title>Genome-Based Analysis Reveals the Taxonomy and Diversity of the Family Idiomarinaceae.</title>
        <authorList>
            <person name="Liu Y."/>
            <person name="Lai Q."/>
            <person name="Shao Z."/>
        </authorList>
    </citation>
    <scope>NUCLEOTIDE SEQUENCE [LARGE SCALE GENOMIC DNA]</scope>
    <source>
        <strain evidence="2">908033</strain>
    </source>
</reference>
<protein>
    <recommendedName>
        <fullName evidence="3">DNA-binding protein</fullName>
    </recommendedName>
</protein>
<accession>A0A432XKS2</accession>
<name>A0A432XKS2_9GAMM</name>
<sequence length="160" mass="18249">MNKYEFSLRFDVAPCALSMDEIDDRLFENGCDDALVRHNRRQEILLDFNRESSSAVEAFRVAYEQIKTALPQARLLEAKPDYVGPTDIACVFDLSRQRIQKILQTRASGLRALTSVGNTQVFRLSHVIDEFSKLGTLHVKEPVRETAIAAMQMNRMNDLD</sequence>
<dbReference type="OrthoDB" id="7860618at2"/>
<evidence type="ECO:0008006" key="3">
    <source>
        <dbReference type="Google" id="ProtNLM"/>
    </source>
</evidence>
<comment type="caution">
    <text evidence="1">The sequence shown here is derived from an EMBL/GenBank/DDBJ whole genome shotgun (WGS) entry which is preliminary data.</text>
</comment>
<dbReference type="STRING" id="519452.SAMN04488139_0531"/>
<dbReference type="AlphaFoldDB" id="A0A432XKS2"/>
<gene>
    <name evidence="1" type="ORF">CWE24_01980</name>
</gene>
<dbReference type="EMBL" id="PIPU01000001">
    <property type="protein sequence ID" value="RUO49297.1"/>
    <property type="molecule type" value="Genomic_DNA"/>
</dbReference>
<organism evidence="1 2">
    <name type="scientific">Pseudidiomarina donghaiensis</name>
    <dbReference type="NCBI Taxonomy" id="519452"/>
    <lineage>
        <taxon>Bacteria</taxon>
        <taxon>Pseudomonadati</taxon>
        <taxon>Pseudomonadota</taxon>
        <taxon>Gammaproteobacteria</taxon>
        <taxon>Alteromonadales</taxon>
        <taxon>Idiomarinaceae</taxon>
        <taxon>Pseudidiomarina</taxon>
    </lineage>
</organism>
<dbReference type="RefSeq" id="WP_092837167.1">
    <property type="nucleotide sequence ID" value="NZ_FPCF01000001.1"/>
</dbReference>
<keyword evidence="2" id="KW-1185">Reference proteome</keyword>
<dbReference type="Proteomes" id="UP000286985">
    <property type="component" value="Unassembled WGS sequence"/>
</dbReference>
<proteinExistence type="predicted"/>